<dbReference type="CDD" id="cd17312">
    <property type="entry name" value="MFS_OPA_SLC37"/>
    <property type="match status" value="1"/>
</dbReference>
<dbReference type="EMBL" id="CBAT010000174">
    <property type="protein sequence ID" value="CCZ87566.1"/>
    <property type="molecule type" value="Genomic_DNA"/>
</dbReference>
<dbReference type="PANTHER" id="PTHR43826">
    <property type="entry name" value="GLUCOSE-6-PHOSPHATE EXCHANGER SLC37A4"/>
    <property type="match status" value="1"/>
</dbReference>
<evidence type="ECO:0000256" key="2">
    <source>
        <dbReference type="ARBA" id="ARBA00022692"/>
    </source>
</evidence>
<keyword evidence="3 5" id="KW-1133">Transmembrane helix</keyword>
<accession>R5VVL7</accession>
<dbReference type="GO" id="GO:0012505">
    <property type="term" value="C:endomembrane system"/>
    <property type="evidence" value="ECO:0007669"/>
    <property type="project" value="UniProtKB-SubCell"/>
</dbReference>
<dbReference type="SUPFAM" id="SSF103473">
    <property type="entry name" value="MFS general substrate transporter"/>
    <property type="match status" value="1"/>
</dbReference>
<dbReference type="Proteomes" id="UP000018372">
    <property type="component" value="Unassembled WGS sequence"/>
</dbReference>
<evidence type="ECO:0000256" key="1">
    <source>
        <dbReference type="ARBA" id="ARBA00004127"/>
    </source>
</evidence>
<keyword evidence="4 5" id="KW-0472">Membrane</keyword>
<dbReference type="InterPro" id="IPR051337">
    <property type="entry name" value="OPA_Antiporter"/>
</dbReference>
<feature type="transmembrane region" description="Helical" evidence="5">
    <location>
        <begin position="35"/>
        <end position="55"/>
    </location>
</feature>
<reference evidence="7" key="1">
    <citation type="submission" date="2012-11" db="EMBL/GenBank/DDBJ databases">
        <title>Dependencies among metagenomic species, viruses, plasmids and units of genetic variation.</title>
        <authorList>
            <person name="Nielsen H.B."/>
            <person name="Almeida M."/>
            <person name="Juncker A.S."/>
            <person name="Rasmussen S."/>
            <person name="Li J."/>
            <person name="Sunagawa S."/>
            <person name="Plichta D."/>
            <person name="Gautier L."/>
            <person name="Le Chatelier E."/>
            <person name="Peletier E."/>
            <person name="Bonde I."/>
            <person name="Nielsen T."/>
            <person name="Manichanh C."/>
            <person name="Arumugam M."/>
            <person name="Batto J."/>
            <person name="Santos M.B.Q.D."/>
            <person name="Blom N."/>
            <person name="Borruel N."/>
            <person name="Burgdorf K.S."/>
            <person name="Boumezbeur F."/>
            <person name="Casellas F."/>
            <person name="Dore J."/>
            <person name="Guarner F."/>
            <person name="Hansen T."/>
            <person name="Hildebrand F."/>
            <person name="Kaas R.S."/>
            <person name="Kennedy S."/>
            <person name="Kristiansen K."/>
            <person name="Kultima J.R."/>
            <person name="Leonard P."/>
            <person name="Levenez F."/>
            <person name="Lund O."/>
            <person name="Moumen B."/>
            <person name="Le Paslier D."/>
            <person name="Pons N."/>
            <person name="Pedersen O."/>
            <person name="Prifti E."/>
            <person name="Qin J."/>
            <person name="Raes J."/>
            <person name="Tap J."/>
            <person name="Tims S."/>
            <person name="Ussery D.W."/>
            <person name="Yamada T."/>
            <person name="MetaHit consortium"/>
            <person name="Renault P."/>
            <person name="Sicheritz-Ponten T."/>
            <person name="Bork P."/>
            <person name="Wang J."/>
            <person name="Brunak S."/>
            <person name="Ehrlich S.D."/>
        </authorList>
    </citation>
    <scope>NUCLEOTIDE SEQUENCE [LARGE SCALE GENOMIC DNA]</scope>
</reference>
<feature type="transmembrane region" description="Helical" evidence="5">
    <location>
        <begin position="426"/>
        <end position="445"/>
    </location>
</feature>
<feature type="transmembrane region" description="Helical" evidence="5">
    <location>
        <begin position="289"/>
        <end position="311"/>
    </location>
</feature>
<dbReference type="AlphaFoldDB" id="R5VVL7"/>
<feature type="transmembrane region" description="Helical" evidence="5">
    <location>
        <begin position="191"/>
        <end position="211"/>
    </location>
</feature>
<feature type="transmembrane region" description="Helical" evidence="5">
    <location>
        <begin position="349"/>
        <end position="372"/>
    </location>
</feature>
<feature type="transmembrane region" description="Helical" evidence="5">
    <location>
        <begin position="247"/>
        <end position="269"/>
    </location>
</feature>
<keyword evidence="2 5" id="KW-0812">Transmembrane</keyword>
<evidence type="ECO:0000313" key="7">
    <source>
        <dbReference type="EMBL" id="CCZ87566.1"/>
    </source>
</evidence>
<feature type="transmembrane region" description="Helical" evidence="5">
    <location>
        <begin position="75"/>
        <end position="95"/>
    </location>
</feature>
<feature type="transmembrane region" description="Helical" evidence="5">
    <location>
        <begin position="323"/>
        <end position="343"/>
    </location>
</feature>
<feature type="transmembrane region" description="Helical" evidence="5">
    <location>
        <begin position="107"/>
        <end position="130"/>
    </location>
</feature>
<organism evidence="7 8">
    <name type="scientific">Phocaeicola plebeius CAG:211</name>
    <dbReference type="NCBI Taxonomy" id="1263052"/>
    <lineage>
        <taxon>Bacteria</taxon>
        <taxon>Pseudomonadati</taxon>
        <taxon>Bacteroidota</taxon>
        <taxon>Bacteroidia</taxon>
        <taxon>Bacteroidales</taxon>
        <taxon>Bacteroidaceae</taxon>
        <taxon>Phocaeicola</taxon>
    </lineage>
</organism>
<dbReference type="PROSITE" id="PS50850">
    <property type="entry name" value="MFS"/>
    <property type="match status" value="1"/>
</dbReference>
<feature type="domain" description="Major facilitator superfamily (MFS) profile" evidence="6">
    <location>
        <begin position="37"/>
        <end position="450"/>
    </location>
</feature>
<dbReference type="Gene3D" id="1.20.1250.20">
    <property type="entry name" value="MFS general substrate transporter like domains"/>
    <property type="match status" value="2"/>
</dbReference>
<gene>
    <name evidence="7" type="ORF">BN536_02339</name>
</gene>
<name>R5VVL7_9BACT</name>
<feature type="transmembrane region" description="Helical" evidence="5">
    <location>
        <begin position="136"/>
        <end position="154"/>
    </location>
</feature>
<evidence type="ECO:0000256" key="5">
    <source>
        <dbReference type="SAM" id="Phobius"/>
    </source>
</evidence>
<dbReference type="InterPro" id="IPR020846">
    <property type="entry name" value="MFS_dom"/>
</dbReference>
<dbReference type="InterPro" id="IPR036259">
    <property type="entry name" value="MFS_trans_sf"/>
</dbReference>
<protein>
    <recommendedName>
        <fullName evidence="6">Major facilitator superfamily (MFS) profile domain-containing protein</fullName>
    </recommendedName>
</protein>
<dbReference type="InterPro" id="IPR000849">
    <property type="entry name" value="Sugar_P_transporter"/>
</dbReference>
<dbReference type="PIRSF" id="PIRSF002808">
    <property type="entry name" value="Hexose_phosphate_transp"/>
    <property type="match status" value="1"/>
</dbReference>
<comment type="subcellular location">
    <subcellularLocation>
        <location evidence="1">Endomembrane system</location>
        <topology evidence="1">Multi-pass membrane protein</topology>
    </subcellularLocation>
</comment>
<evidence type="ECO:0000313" key="8">
    <source>
        <dbReference type="Proteomes" id="UP000018372"/>
    </source>
</evidence>
<dbReference type="GO" id="GO:0035435">
    <property type="term" value="P:phosphate ion transmembrane transport"/>
    <property type="evidence" value="ECO:0007669"/>
    <property type="project" value="TreeGrafter"/>
</dbReference>
<proteinExistence type="predicted"/>
<comment type="caution">
    <text evidence="7">The sequence shown here is derived from an EMBL/GenBank/DDBJ whole genome shotgun (WGS) entry which is preliminary data.</text>
</comment>
<evidence type="ECO:0000259" key="6">
    <source>
        <dbReference type="PROSITE" id="PS50850"/>
    </source>
</evidence>
<dbReference type="GO" id="GO:0061513">
    <property type="term" value="F:glucose 6-phosphate:phosphate antiporter activity"/>
    <property type="evidence" value="ECO:0007669"/>
    <property type="project" value="TreeGrafter"/>
</dbReference>
<evidence type="ECO:0000256" key="3">
    <source>
        <dbReference type="ARBA" id="ARBA00022989"/>
    </source>
</evidence>
<dbReference type="Pfam" id="PF07690">
    <property type="entry name" value="MFS_1"/>
    <property type="match status" value="1"/>
</dbReference>
<dbReference type="RefSeq" id="WP_022054517.1">
    <property type="nucleotide sequence ID" value="NZ_HF998199.1"/>
</dbReference>
<dbReference type="GO" id="GO:0005886">
    <property type="term" value="C:plasma membrane"/>
    <property type="evidence" value="ECO:0007669"/>
    <property type="project" value="TreeGrafter"/>
</dbReference>
<feature type="transmembrane region" description="Helical" evidence="5">
    <location>
        <begin position="384"/>
        <end position="406"/>
    </location>
</feature>
<evidence type="ECO:0000256" key="4">
    <source>
        <dbReference type="ARBA" id="ARBA00023136"/>
    </source>
</evidence>
<feature type="transmembrane region" description="Helical" evidence="5">
    <location>
        <begin position="161"/>
        <end position="185"/>
    </location>
</feature>
<dbReference type="PANTHER" id="PTHR43826:SF7">
    <property type="entry name" value="PROTEIN UHPC, PUTATIVE-RELATED"/>
    <property type="match status" value="1"/>
</dbReference>
<sequence length="450" mass="49216">MIIKKIADFYRVSKPKSYKFSSSEEQKKKLNYYKWATFLSATLGYGMYYVCRLSLNVVKKPIVEEGIFSETELGIIGSVLFFTYAIGKFTNGFLADRSNINRFMSTGLLVTALVNLALGFTNSFILFAILWGISGWFQSMGAASCVVGLSRWFNDKERGSFYGFWSASHNIGEALTFIIVASIVSAFGWRYGFWGAGIVGIVGALMIWKFFQDTPESKGLPPVIKPKENKALSSEETADYNKAQKQVLLMPAIWILALSSAFMYISRYAVNSWGVFYLEAQKGYSTLDASFIISINSVCGIVGTVLSGFVSDKLFNGKRNMPALLFGLLNVCALCLFLLVPGTNYWLDVAAMIMFGLSIGVLLCFLGGLMAVDIAPRNASGAALGVVGIASYVGAGVQDVMSGILIEGNKTVINGTEVYDFTSINYFWIGAAILSVICALMVWNAKAPKE</sequence>
<dbReference type="InterPro" id="IPR011701">
    <property type="entry name" value="MFS"/>
</dbReference>